<dbReference type="GO" id="GO:0030246">
    <property type="term" value="F:carbohydrate binding"/>
    <property type="evidence" value="ECO:0007669"/>
    <property type="project" value="InterPro"/>
</dbReference>
<dbReference type="InterPro" id="IPR031756">
    <property type="entry name" value="BGBP_N"/>
</dbReference>
<feature type="chain" id="PRO_5042824299" description="Gram-negative bacteria binding protein" evidence="4">
    <location>
        <begin position="24"/>
        <end position="465"/>
    </location>
</feature>
<evidence type="ECO:0000256" key="2">
    <source>
        <dbReference type="ARBA" id="ARBA00022588"/>
    </source>
</evidence>
<evidence type="ECO:0000256" key="3">
    <source>
        <dbReference type="ARBA" id="ARBA00022859"/>
    </source>
</evidence>
<reference evidence="7 8" key="1">
    <citation type="submission" date="2024-03" db="EMBL/GenBank/DDBJ databases">
        <title>The genome assembly and annotation of the cricket Gryllus longicercus Weissman &amp; Gray.</title>
        <authorList>
            <person name="Szrajer S."/>
            <person name="Gray D."/>
            <person name="Ylla G."/>
        </authorList>
    </citation>
    <scope>NUCLEOTIDE SEQUENCE [LARGE SCALE GENOMIC DNA]</scope>
    <source>
        <strain evidence="7">DAG 2021-001</strain>
        <tissue evidence="7">Whole body minus gut</tissue>
    </source>
</reference>
<feature type="signal peptide" evidence="4">
    <location>
        <begin position="1"/>
        <end position="23"/>
    </location>
</feature>
<dbReference type="InterPro" id="IPR000757">
    <property type="entry name" value="Beta-glucanase-like"/>
</dbReference>
<dbReference type="InterPro" id="IPR043030">
    <property type="entry name" value="BGBP_N_sf"/>
</dbReference>
<keyword evidence="3" id="KW-0391">Immunity</keyword>
<name>A0AAN9W6F5_9ORTH</name>
<dbReference type="EMBL" id="JAZDUA010000028">
    <property type="protein sequence ID" value="KAK7872207.1"/>
    <property type="molecule type" value="Genomic_DNA"/>
</dbReference>
<dbReference type="Proteomes" id="UP001378592">
    <property type="component" value="Unassembled WGS sequence"/>
</dbReference>
<evidence type="ECO:0000256" key="4">
    <source>
        <dbReference type="SAM" id="SignalP"/>
    </source>
</evidence>
<dbReference type="InterPro" id="IPR050546">
    <property type="entry name" value="Glycosyl_Hydrlase_16"/>
</dbReference>
<dbReference type="PANTHER" id="PTHR10963:SF60">
    <property type="entry name" value="GRAM-NEGATIVE BACTERIA-BINDING PROTEIN 1-RELATED"/>
    <property type="match status" value="1"/>
</dbReference>
<dbReference type="SUPFAM" id="SSF49899">
    <property type="entry name" value="Concanavalin A-like lectins/glucanases"/>
    <property type="match status" value="1"/>
</dbReference>
<feature type="domain" description="CBM39" evidence="6">
    <location>
        <begin position="27"/>
        <end position="127"/>
    </location>
</feature>
<dbReference type="GO" id="GO:0004553">
    <property type="term" value="F:hydrolase activity, hydrolyzing O-glycosyl compounds"/>
    <property type="evidence" value="ECO:0007669"/>
    <property type="project" value="InterPro"/>
</dbReference>
<keyword evidence="4" id="KW-0732">Signal</keyword>
<dbReference type="GO" id="GO:0005975">
    <property type="term" value="P:carbohydrate metabolic process"/>
    <property type="evidence" value="ECO:0007669"/>
    <property type="project" value="InterPro"/>
</dbReference>
<dbReference type="GO" id="GO:0045087">
    <property type="term" value="P:innate immune response"/>
    <property type="evidence" value="ECO:0007669"/>
    <property type="project" value="UniProtKB-KW"/>
</dbReference>
<keyword evidence="2" id="KW-0399">Innate immunity</keyword>
<dbReference type="PROSITE" id="PS51762">
    <property type="entry name" value="GH16_2"/>
    <property type="match status" value="1"/>
</dbReference>
<dbReference type="PROSITE" id="PS51969">
    <property type="entry name" value="CBM39"/>
    <property type="match status" value="1"/>
</dbReference>
<dbReference type="PANTHER" id="PTHR10963">
    <property type="entry name" value="GLYCOSYL HYDROLASE-RELATED"/>
    <property type="match status" value="1"/>
</dbReference>
<dbReference type="Gene3D" id="2.60.40.2140">
    <property type="entry name" value="Beta-1,3-glucan-recognition protein, N-terminal domain"/>
    <property type="match status" value="1"/>
</dbReference>
<evidence type="ECO:0000313" key="8">
    <source>
        <dbReference type="Proteomes" id="UP001378592"/>
    </source>
</evidence>
<sequence length="465" mass="52359">MCGAQCVAFAAVLIVCWCNVVSAHGNKSPVTIIVQALNPSGLRIAVTDTPGIDVVVINANINAPIVESDAGKITGSVVESQNGLWMLETKDVALKEGDVVFYSVYVACGQQGDRMKGQQPILNLVEPSCRPSPTTVNGRTVCGGELVLEENFDTLNKSLWKHTIQFSDEPDRDFCTYTDSEENSFVKNGVLHLKATILGANDLLKPTKLRSCTWKRPDSKYCDRHPQGWDILPPTRSAQLTTRGTFSFRFGRIDIRAKTAAGDWLMSKLVLDPKASAYGSIPFESGRMEMLRSRGNPDVLEPSGWQLGARLNDPQADIRACDRNLWLYKNCPLNYGKLYSEEMRVFSLVWTPESITMTIDGECEHIIRPPAGGFLKHDRLRDECYDSLLERGTHMAPFDKEFYIYIGLLVAGFNNYLNEVISKGNPKPWNDRDPRAWLKFWQQRHLWEPTWISDMEVDYVKVWAL</sequence>
<dbReference type="Gene3D" id="2.60.120.200">
    <property type="match status" value="1"/>
</dbReference>
<comment type="similarity">
    <text evidence="1">Belongs to the insect beta-1,3-glucan binding protein family.</text>
</comment>
<accession>A0AAN9W6F5</accession>
<feature type="domain" description="GH16" evidence="5">
    <location>
        <begin position="125"/>
        <end position="465"/>
    </location>
</feature>
<protein>
    <recommendedName>
        <fullName evidence="9">Gram-negative bacteria binding protein</fullName>
    </recommendedName>
</protein>
<dbReference type="AlphaFoldDB" id="A0AAN9W6F5"/>
<comment type="caution">
    <text evidence="7">The sequence shown here is derived from an EMBL/GenBank/DDBJ whole genome shotgun (WGS) entry which is preliminary data.</text>
</comment>
<evidence type="ECO:0000313" key="7">
    <source>
        <dbReference type="EMBL" id="KAK7872207.1"/>
    </source>
</evidence>
<evidence type="ECO:0008006" key="9">
    <source>
        <dbReference type="Google" id="ProtNLM"/>
    </source>
</evidence>
<proteinExistence type="inferred from homology"/>
<dbReference type="InterPro" id="IPR013320">
    <property type="entry name" value="ConA-like_dom_sf"/>
</dbReference>
<evidence type="ECO:0000259" key="5">
    <source>
        <dbReference type="PROSITE" id="PS51762"/>
    </source>
</evidence>
<organism evidence="7 8">
    <name type="scientific">Gryllus longicercus</name>
    <dbReference type="NCBI Taxonomy" id="2509291"/>
    <lineage>
        <taxon>Eukaryota</taxon>
        <taxon>Metazoa</taxon>
        <taxon>Ecdysozoa</taxon>
        <taxon>Arthropoda</taxon>
        <taxon>Hexapoda</taxon>
        <taxon>Insecta</taxon>
        <taxon>Pterygota</taxon>
        <taxon>Neoptera</taxon>
        <taxon>Polyneoptera</taxon>
        <taxon>Orthoptera</taxon>
        <taxon>Ensifera</taxon>
        <taxon>Gryllidea</taxon>
        <taxon>Grylloidea</taxon>
        <taxon>Gryllidae</taxon>
        <taxon>Gryllinae</taxon>
        <taxon>Gryllus</taxon>
    </lineage>
</organism>
<keyword evidence="8" id="KW-1185">Reference proteome</keyword>
<dbReference type="Pfam" id="PF15886">
    <property type="entry name" value="CBM39"/>
    <property type="match status" value="1"/>
</dbReference>
<evidence type="ECO:0000259" key="6">
    <source>
        <dbReference type="PROSITE" id="PS51969"/>
    </source>
</evidence>
<gene>
    <name evidence="7" type="ORF">R5R35_001766</name>
</gene>
<evidence type="ECO:0000256" key="1">
    <source>
        <dbReference type="ARBA" id="ARBA00008781"/>
    </source>
</evidence>